<dbReference type="Pfam" id="PF00109">
    <property type="entry name" value="ketoacyl-synt"/>
    <property type="match status" value="1"/>
</dbReference>
<evidence type="ECO:0000313" key="15">
    <source>
        <dbReference type="EMBL" id="GLC27237.1"/>
    </source>
</evidence>
<dbReference type="GO" id="GO:0004315">
    <property type="term" value="F:3-oxoacyl-[acyl-carrier-protein] synthase activity"/>
    <property type="evidence" value="ECO:0007669"/>
    <property type="project" value="UniProtKB-UniRule"/>
</dbReference>
<feature type="domain" description="Ketosynthase family 3 (KS3)" evidence="14">
    <location>
        <begin position="2"/>
        <end position="411"/>
    </location>
</feature>
<comment type="catalytic activity">
    <reaction evidence="11">
        <text>a fatty acyl-[ACP] + malonyl-[ACP] + H(+) = a 3-oxoacyl-[ACP] + holo-[ACP] + CO2</text>
        <dbReference type="Rhea" id="RHEA:22836"/>
        <dbReference type="Rhea" id="RHEA-COMP:9623"/>
        <dbReference type="Rhea" id="RHEA-COMP:9685"/>
        <dbReference type="Rhea" id="RHEA-COMP:9916"/>
        <dbReference type="Rhea" id="RHEA-COMP:14125"/>
        <dbReference type="ChEBI" id="CHEBI:15378"/>
        <dbReference type="ChEBI" id="CHEBI:16526"/>
        <dbReference type="ChEBI" id="CHEBI:64479"/>
        <dbReference type="ChEBI" id="CHEBI:78449"/>
        <dbReference type="ChEBI" id="CHEBI:78776"/>
        <dbReference type="ChEBI" id="CHEBI:138651"/>
    </reaction>
</comment>
<dbReference type="EC" id="2.3.1.179" evidence="3 11"/>
<evidence type="ECO:0000256" key="11">
    <source>
        <dbReference type="PIRNR" id="PIRNR000447"/>
    </source>
</evidence>
<dbReference type="PANTHER" id="PTHR11712:SF336">
    <property type="entry name" value="3-OXOACYL-[ACYL-CARRIER-PROTEIN] SYNTHASE, MITOCHONDRIAL"/>
    <property type="match status" value="1"/>
</dbReference>
<dbReference type="PANTHER" id="PTHR11712">
    <property type="entry name" value="POLYKETIDE SYNTHASE-RELATED"/>
    <property type="match status" value="1"/>
</dbReference>
<keyword evidence="5 11" id="KW-0444">Lipid biosynthesis</keyword>
<dbReference type="InterPro" id="IPR018201">
    <property type="entry name" value="Ketoacyl_synth_AS"/>
</dbReference>
<dbReference type="Proteomes" id="UP001161325">
    <property type="component" value="Unassembled WGS sequence"/>
</dbReference>
<dbReference type="InterPro" id="IPR000794">
    <property type="entry name" value="Beta-ketoacyl_synthase"/>
</dbReference>
<dbReference type="CDD" id="cd00834">
    <property type="entry name" value="KAS_I_II"/>
    <property type="match status" value="1"/>
</dbReference>
<evidence type="ECO:0000256" key="5">
    <source>
        <dbReference type="ARBA" id="ARBA00022516"/>
    </source>
</evidence>
<dbReference type="GO" id="GO:0006633">
    <property type="term" value="P:fatty acid biosynthetic process"/>
    <property type="evidence" value="ECO:0007669"/>
    <property type="project" value="UniProtKB-UniRule"/>
</dbReference>
<organism evidence="15 16">
    <name type="scientific">Roseisolibacter agri</name>
    <dbReference type="NCBI Taxonomy" id="2014610"/>
    <lineage>
        <taxon>Bacteria</taxon>
        <taxon>Pseudomonadati</taxon>
        <taxon>Gemmatimonadota</taxon>
        <taxon>Gemmatimonadia</taxon>
        <taxon>Gemmatimonadales</taxon>
        <taxon>Gemmatimonadaceae</taxon>
        <taxon>Roseisolibacter</taxon>
    </lineage>
</organism>
<reference evidence="15" key="1">
    <citation type="submission" date="2022-08" db="EMBL/GenBank/DDBJ databases">
        <title>Draft genome sequencing of Roseisolibacter agri AW1220.</title>
        <authorList>
            <person name="Tobiishi Y."/>
            <person name="Tonouchi A."/>
        </authorList>
    </citation>
    <scope>NUCLEOTIDE SEQUENCE</scope>
    <source>
        <strain evidence="15">AW1220</strain>
    </source>
</reference>
<evidence type="ECO:0000256" key="6">
    <source>
        <dbReference type="ARBA" id="ARBA00022679"/>
    </source>
</evidence>
<dbReference type="NCBIfam" id="TIGR03150">
    <property type="entry name" value="fabF"/>
    <property type="match status" value="1"/>
</dbReference>
<name>A0AA37V3X4_9BACT</name>
<dbReference type="FunFam" id="3.40.47.10:FF:000009">
    <property type="entry name" value="3-oxoacyl-[acyl-carrier-protein] synthase 2"/>
    <property type="match status" value="1"/>
</dbReference>
<dbReference type="SUPFAM" id="SSF53901">
    <property type="entry name" value="Thiolase-like"/>
    <property type="match status" value="2"/>
</dbReference>
<dbReference type="InterPro" id="IPR017568">
    <property type="entry name" value="3-oxoacyl-ACP_synth-2"/>
</dbReference>
<dbReference type="InterPro" id="IPR020841">
    <property type="entry name" value="PKS_Beta-ketoAc_synthase_dom"/>
</dbReference>
<evidence type="ECO:0000256" key="3">
    <source>
        <dbReference type="ARBA" id="ARBA00012356"/>
    </source>
</evidence>
<evidence type="ECO:0000256" key="7">
    <source>
        <dbReference type="ARBA" id="ARBA00022832"/>
    </source>
</evidence>
<dbReference type="AlphaFoldDB" id="A0AA37V3X4"/>
<evidence type="ECO:0000259" key="14">
    <source>
        <dbReference type="PROSITE" id="PS52004"/>
    </source>
</evidence>
<evidence type="ECO:0000256" key="12">
    <source>
        <dbReference type="PIRSR" id="PIRSR000447-1"/>
    </source>
</evidence>
<feature type="active site" description="For beta-ketoacyl synthase activity" evidence="12">
    <location>
        <position position="164"/>
    </location>
</feature>
<dbReference type="Pfam" id="PF02801">
    <property type="entry name" value="Ketoacyl-synt_C"/>
    <property type="match status" value="1"/>
</dbReference>
<proteinExistence type="inferred from homology"/>
<evidence type="ECO:0000256" key="8">
    <source>
        <dbReference type="ARBA" id="ARBA00023098"/>
    </source>
</evidence>
<comment type="function">
    <text evidence="11">Involved in the type II fatty acid elongation cycle. Catalyzes the elongation of a wide range of acyl-ACP by the addition of two carbons from malonyl-ACP to an acyl acceptor. Can efficiently catalyze the conversion of palmitoleoyl-ACP (cis-hexadec-9-enoyl-ACP) to cis-vaccenoyl-ACP (cis-octadec-11-enoyl-ACP), an essential step in the thermal regulation of fatty acid composition.</text>
</comment>
<dbReference type="InterPro" id="IPR014030">
    <property type="entry name" value="Ketoacyl_synth_N"/>
</dbReference>
<dbReference type="Gene3D" id="3.40.47.10">
    <property type="match status" value="1"/>
</dbReference>
<evidence type="ECO:0000256" key="4">
    <source>
        <dbReference type="ARBA" id="ARBA00014657"/>
    </source>
</evidence>
<dbReference type="RefSeq" id="WP_284351682.1">
    <property type="nucleotide sequence ID" value="NZ_BRXS01000006.1"/>
</dbReference>
<keyword evidence="9 11" id="KW-0275">Fatty acid biosynthesis</keyword>
<accession>A0AA37V3X4</accession>
<dbReference type="GO" id="GO:0005829">
    <property type="term" value="C:cytosol"/>
    <property type="evidence" value="ECO:0007669"/>
    <property type="project" value="TreeGrafter"/>
</dbReference>
<comment type="pathway">
    <text evidence="1 11">Lipid metabolism; fatty acid biosynthesis.</text>
</comment>
<keyword evidence="16" id="KW-1185">Reference proteome</keyword>
<dbReference type="SMART" id="SM00825">
    <property type="entry name" value="PKS_KS"/>
    <property type="match status" value="1"/>
</dbReference>
<comment type="catalytic activity">
    <reaction evidence="11">
        <text>(9Z)-hexadecenoyl-[ACP] + malonyl-[ACP] + H(+) = 3-oxo-(11Z)-octadecenoyl-[ACP] + holo-[ACP] + CO2</text>
        <dbReference type="Rhea" id="RHEA:55040"/>
        <dbReference type="Rhea" id="RHEA-COMP:9623"/>
        <dbReference type="Rhea" id="RHEA-COMP:9685"/>
        <dbReference type="Rhea" id="RHEA-COMP:10800"/>
        <dbReference type="Rhea" id="RHEA-COMP:14074"/>
        <dbReference type="ChEBI" id="CHEBI:15378"/>
        <dbReference type="ChEBI" id="CHEBI:16526"/>
        <dbReference type="ChEBI" id="CHEBI:64479"/>
        <dbReference type="ChEBI" id="CHEBI:78449"/>
        <dbReference type="ChEBI" id="CHEBI:83989"/>
        <dbReference type="ChEBI" id="CHEBI:138538"/>
        <dbReference type="EC" id="2.3.1.179"/>
    </reaction>
</comment>
<dbReference type="NCBIfam" id="NF005589">
    <property type="entry name" value="PRK07314.1"/>
    <property type="match status" value="1"/>
</dbReference>
<dbReference type="PIRSF" id="PIRSF000447">
    <property type="entry name" value="KAS_II"/>
    <property type="match status" value="1"/>
</dbReference>
<protein>
    <recommendedName>
        <fullName evidence="4 11">3-oxoacyl-[acyl-carrier-protein] synthase 2</fullName>
        <ecNumber evidence="3 11">2.3.1.179</ecNumber>
    </recommendedName>
</protein>
<dbReference type="PROSITE" id="PS52004">
    <property type="entry name" value="KS3_2"/>
    <property type="match status" value="1"/>
</dbReference>
<keyword evidence="10 11" id="KW-0012">Acyltransferase</keyword>
<comment type="similarity">
    <text evidence="2 11 13">Belongs to the thiolase-like superfamily. Beta-ketoacyl-ACP synthases family.</text>
</comment>
<sequence>MRRRVVVTGLGAISPVGNDVPTTWRSLLEGRSGAAPITKFDAETFAVRFACEVKDFDAGAYMDRKEAKRSDLYTQYAMAASVQAMQDAGFGEGTGYVPEETGVLIGSGIGGLRTFEEQHATYMQSGAKRISPFFIPMFISDIAAGVVSMRFNAQGPNFGIVSACSTSAHAIGEAFRAIQYGSADVMIAGGSEAAVTPMSIGGFANMGALSTRNDSPSTASRPFDKDRDGFVMGEGAGVVVLESLEHAQARGARIYGEIVGYAATGDAYHLTGQREDHAGLQRAMRRCLADAGLQPSDVQYVNAHGTSTPLNDPNEARGIRAVFGDSVNGLSVSSTKSCTGHMLGAAGAIEFIACALAIRDQTVPPTINHVETDPEIELDVTPNAPRKRDITVAISNSSGFGGHNATLAVRRFEA</sequence>
<comment type="caution">
    <text evidence="15">The sequence shown here is derived from an EMBL/GenBank/DDBJ whole genome shotgun (WGS) entry which is preliminary data.</text>
</comment>
<evidence type="ECO:0000256" key="10">
    <source>
        <dbReference type="ARBA" id="ARBA00023315"/>
    </source>
</evidence>
<gene>
    <name evidence="15" type="ORF">rosag_37500</name>
</gene>
<keyword evidence="7" id="KW-0276">Fatty acid metabolism</keyword>
<evidence type="ECO:0000256" key="13">
    <source>
        <dbReference type="RuleBase" id="RU003694"/>
    </source>
</evidence>
<keyword evidence="8" id="KW-0443">Lipid metabolism</keyword>
<evidence type="ECO:0000313" key="16">
    <source>
        <dbReference type="Proteomes" id="UP001161325"/>
    </source>
</evidence>
<dbReference type="InterPro" id="IPR014031">
    <property type="entry name" value="Ketoacyl_synth_C"/>
</dbReference>
<evidence type="ECO:0000256" key="2">
    <source>
        <dbReference type="ARBA" id="ARBA00008467"/>
    </source>
</evidence>
<keyword evidence="6 11" id="KW-0808">Transferase</keyword>
<evidence type="ECO:0000256" key="1">
    <source>
        <dbReference type="ARBA" id="ARBA00005194"/>
    </source>
</evidence>
<evidence type="ECO:0000256" key="9">
    <source>
        <dbReference type="ARBA" id="ARBA00023160"/>
    </source>
</evidence>
<dbReference type="InterPro" id="IPR016039">
    <property type="entry name" value="Thiolase-like"/>
</dbReference>
<dbReference type="PROSITE" id="PS00606">
    <property type="entry name" value="KS3_1"/>
    <property type="match status" value="1"/>
</dbReference>
<dbReference type="EMBL" id="BRXS01000006">
    <property type="protein sequence ID" value="GLC27237.1"/>
    <property type="molecule type" value="Genomic_DNA"/>
</dbReference>